<evidence type="ECO:0000259" key="1">
    <source>
        <dbReference type="PROSITE" id="PS50404"/>
    </source>
</evidence>
<feature type="domain" description="GST N-terminal" evidence="1">
    <location>
        <begin position="1"/>
        <end position="75"/>
    </location>
</feature>
<accession>A0A5C3Q9D1</accession>
<dbReference type="Pfam" id="PF13417">
    <property type="entry name" value="GST_N_3"/>
    <property type="match status" value="1"/>
</dbReference>
<dbReference type="AlphaFoldDB" id="A0A5C3Q9D1"/>
<protein>
    <recommendedName>
        <fullName evidence="1">GST N-terminal domain-containing protein</fullName>
    </recommendedName>
</protein>
<dbReference type="InterPro" id="IPR036249">
    <property type="entry name" value="Thioredoxin-like_sf"/>
</dbReference>
<evidence type="ECO:0000313" key="3">
    <source>
        <dbReference type="Proteomes" id="UP000305067"/>
    </source>
</evidence>
<proteinExistence type="predicted"/>
<dbReference type="Proteomes" id="UP000305067">
    <property type="component" value="Unassembled WGS sequence"/>
</dbReference>
<name>A0A5C3Q9D1_9AGAR</name>
<dbReference type="SUPFAM" id="SSF52833">
    <property type="entry name" value="Thioredoxin-like"/>
    <property type="match status" value="1"/>
</dbReference>
<dbReference type="EMBL" id="ML178844">
    <property type="protein sequence ID" value="TFK97787.1"/>
    <property type="molecule type" value="Genomic_DNA"/>
</dbReference>
<feature type="non-terminal residue" evidence="2">
    <location>
        <position position="1"/>
    </location>
</feature>
<dbReference type="STRING" id="1884261.A0A5C3Q9D1"/>
<evidence type="ECO:0000313" key="2">
    <source>
        <dbReference type="EMBL" id="TFK97787.1"/>
    </source>
</evidence>
<reference evidence="2 3" key="1">
    <citation type="journal article" date="2019" name="Nat. Ecol. Evol.">
        <title>Megaphylogeny resolves global patterns of mushroom evolution.</title>
        <authorList>
            <person name="Varga T."/>
            <person name="Krizsan K."/>
            <person name="Foldi C."/>
            <person name="Dima B."/>
            <person name="Sanchez-Garcia M."/>
            <person name="Sanchez-Ramirez S."/>
            <person name="Szollosi G.J."/>
            <person name="Szarkandi J.G."/>
            <person name="Papp V."/>
            <person name="Albert L."/>
            <person name="Andreopoulos W."/>
            <person name="Angelini C."/>
            <person name="Antonin V."/>
            <person name="Barry K.W."/>
            <person name="Bougher N.L."/>
            <person name="Buchanan P."/>
            <person name="Buyck B."/>
            <person name="Bense V."/>
            <person name="Catcheside P."/>
            <person name="Chovatia M."/>
            <person name="Cooper J."/>
            <person name="Damon W."/>
            <person name="Desjardin D."/>
            <person name="Finy P."/>
            <person name="Geml J."/>
            <person name="Haridas S."/>
            <person name="Hughes K."/>
            <person name="Justo A."/>
            <person name="Karasinski D."/>
            <person name="Kautmanova I."/>
            <person name="Kiss B."/>
            <person name="Kocsube S."/>
            <person name="Kotiranta H."/>
            <person name="LaButti K.M."/>
            <person name="Lechner B.E."/>
            <person name="Liimatainen K."/>
            <person name="Lipzen A."/>
            <person name="Lukacs Z."/>
            <person name="Mihaltcheva S."/>
            <person name="Morgado L.N."/>
            <person name="Niskanen T."/>
            <person name="Noordeloos M.E."/>
            <person name="Ohm R.A."/>
            <person name="Ortiz-Santana B."/>
            <person name="Ovrebo C."/>
            <person name="Racz N."/>
            <person name="Riley R."/>
            <person name="Savchenko A."/>
            <person name="Shiryaev A."/>
            <person name="Soop K."/>
            <person name="Spirin V."/>
            <person name="Szebenyi C."/>
            <person name="Tomsovsky M."/>
            <person name="Tulloss R.E."/>
            <person name="Uehling J."/>
            <person name="Grigoriev I.V."/>
            <person name="Vagvolgyi C."/>
            <person name="Papp T."/>
            <person name="Martin F.M."/>
            <person name="Miettinen O."/>
            <person name="Hibbett D.S."/>
            <person name="Nagy L.G."/>
        </authorList>
    </citation>
    <scope>NUCLEOTIDE SEQUENCE [LARGE SCALE GENOMIC DNA]</scope>
    <source>
        <strain evidence="2 3">CBS 309.79</strain>
    </source>
</reference>
<dbReference type="PROSITE" id="PS50404">
    <property type="entry name" value="GST_NTER"/>
    <property type="match status" value="1"/>
</dbReference>
<gene>
    <name evidence="2" type="ORF">BDV98DRAFT_495324</name>
</gene>
<dbReference type="OrthoDB" id="4951845at2759"/>
<keyword evidence="3" id="KW-1185">Reference proteome</keyword>
<feature type="non-terminal residue" evidence="2">
    <location>
        <position position="89"/>
    </location>
</feature>
<organism evidence="2 3">
    <name type="scientific">Pterulicium gracile</name>
    <dbReference type="NCBI Taxonomy" id="1884261"/>
    <lineage>
        <taxon>Eukaryota</taxon>
        <taxon>Fungi</taxon>
        <taxon>Dikarya</taxon>
        <taxon>Basidiomycota</taxon>
        <taxon>Agaricomycotina</taxon>
        <taxon>Agaricomycetes</taxon>
        <taxon>Agaricomycetidae</taxon>
        <taxon>Agaricales</taxon>
        <taxon>Pleurotineae</taxon>
        <taxon>Pterulaceae</taxon>
        <taxon>Pterulicium</taxon>
    </lineage>
</organism>
<dbReference type="InterPro" id="IPR004045">
    <property type="entry name" value="Glutathione_S-Trfase_N"/>
</dbReference>
<dbReference type="Gene3D" id="3.40.30.10">
    <property type="entry name" value="Glutaredoxin"/>
    <property type="match status" value="1"/>
</dbReference>
<sequence length="89" mass="10113">LNYRRLAYHSSLVNLRDLQAFGRRIGAKPTSSFPDGSPKWTLPILIDDTHPGGNKIISDSYHIILYLESTYPDPTRPIFSSPHTYAIDR</sequence>